<feature type="chain" id="PRO_5025328594" evidence="1">
    <location>
        <begin position="23"/>
        <end position="241"/>
    </location>
</feature>
<dbReference type="Proteomes" id="UP000440578">
    <property type="component" value="Unassembled WGS sequence"/>
</dbReference>
<evidence type="ECO:0000313" key="3">
    <source>
        <dbReference type="Proteomes" id="UP000440578"/>
    </source>
</evidence>
<reference evidence="2 3" key="1">
    <citation type="submission" date="2019-07" db="EMBL/GenBank/DDBJ databases">
        <title>Draft genome assembly of a fouling barnacle, Amphibalanus amphitrite (Darwin, 1854): The first reference genome for Thecostraca.</title>
        <authorList>
            <person name="Kim W."/>
        </authorList>
    </citation>
    <scope>NUCLEOTIDE SEQUENCE [LARGE SCALE GENOMIC DNA]</scope>
    <source>
        <strain evidence="2">SNU_AA5</strain>
        <tissue evidence="2">Soma without cirri and trophi</tissue>
    </source>
</reference>
<accession>A0A6A4V8F4</accession>
<evidence type="ECO:0000313" key="2">
    <source>
        <dbReference type="EMBL" id="KAF0290015.1"/>
    </source>
</evidence>
<dbReference type="EMBL" id="VIIS01001985">
    <property type="protein sequence ID" value="KAF0290015.1"/>
    <property type="molecule type" value="Genomic_DNA"/>
</dbReference>
<dbReference type="OrthoDB" id="6489792at2759"/>
<organism evidence="2 3">
    <name type="scientific">Amphibalanus amphitrite</name>
    <name type="common">Striped barnacle</name>
    <name type="synonym">Balanus amphitrite</name>
    <dbReference type="NCBI Taxonomy" id="1232801"/>
    <lineage>
        <taxon>Eukaryota</taxon>
        <taxon>Metazoa</taxon>
        <taxon>Ecdysozoa</taxon>
        <taxon>Arthropoda</taxon>
        <taxon>Crustacea</taxon>
        <taxon>Multicrustacea</taxon>
        <taxon>Cirripedia</taxon>
        <taxon>Thoracica</taxon>
        <taxon>Thoracicalcarea</taxon>
        <taxon>Balanomorpha</taxon>
        <taxon>Balanoidea</taxon>
        <taxon>Balanidae</taxon>
        <taxon>Amphibalaninae</taxon>
        <taxon>Amphibalanus</taxon>
    </lineage>
</organism>
<gene>
    <name evidence="2" type="ORF">FJT64_011732</name>
</gene>
<feature type="signal peptide" evidence="1">
    <location>
        <begin position="1"/>
        <end position="22"/>
    </location>
</feature>
<evidence type="ECO:0000256" key="1">
    <source>
        <dbReference type="SAM" id="SignalP"/>
    </source>
</evidence>
<comment type="caution">
    <text evidence="2">The sequence shown here is derived from an EMBL/GenBank/DDBJ whole genome shotgun (WGS) entry which is preliminary data.</text>
</comment>
<keyword evidence="3" id="KW-1185">Reference proteome</keyword>
<name>A0A6A4V8F4_AMPAM</name>
<proteinExistence type="predicted"/>
<protein>
    <submittedName>
        <fullName evidence="2">Uncharacterized protein</fullName>
    </submittedName>
</protein>
<dbReference type="Gene3D" id="2.20.20.160">
    <property type="match status" value="1"/>
</dbReference>
<dbReference type="AlphaFoldDB" id="A0A6A4V8F4"/>
<keyword evidence="1" id="KW-0732">Signal</keyword>
<sequence>MPSCRSSSLSLLALVMVAGTRAASFRPDISNEIVAQLSNELREYPEAPEKRGLMTCRRSAVCGLVQANAWGINAEKFCDCPGRQSCPLLWDPEDGRSVTHGSNQYKYCRQAPALSVCSPGQQAMTDELVSYRDERLSMAHHEFIHCRCPAGHQLKQIDTQWSETDDSDVMVTTKACTKMPQCSPGQHCKFVTQSSDKASEVTTLVQVNCACAPSQTCPTRTEHKIETQAFGHGSLHSILCR</sequence>